<dbReference type="SUPFAM" id="SSF110069">
    <property type="entry name" value="ApaG-like"/>
    <property type="match status" value="1"/>
</dbReference>
<keyword evidence="5" id="KW-1185">Reference proteome</keyword>
<dbReference type="InterPro" id="IPR023065">
    <property type="entry name" value="Uncharacterised_ApaG"/>
</dbReference>
<dbReference type="HAMAP" id="MF_00791">
    <property type="entry name" value="ApaG"/>
    <property type="match status" value="1"/>
</dbReference>
<dbReference type="InterPro" id="IPR007474">
    <property type="entry name" value="ApaG_domain"/>
</dbReference>
<organism evidence="4 5">
    <name type="scientific">Phyllobacterium ifriqiyense</name>
    <dbReference type="NCBI Taxonomy" id="314238"/>
    <lineage>
        <taxon>Bacteria</taxon>
        <taxon>Pseudomonadati</taxon>
        <taxon>Pseudomonadota</taxon>
        <taxon>Alphaproteobacteria</taxon>
        <taxon>Hyphomicrobiales</taxon>
        <taxon>Phyllobacteriaceae</taxon>
        <taxon>Phyllobacterium</taxon>
    </lineage>
</organism>
<evidence type="ECO:0000256" key="2">
    <source>
        <dbReference type="HAMAP-Rule" id="MF_00791"/>
    </source>
</evidence>
<dbReference type="Proteomes" id="UP001237780">
    <property type="component" value="Unassembled WGS sequence"/>
</dbReference>
<protein>
    <recommendedName>
        <fullName evidence="1 2">Protein ApaG</fullName>
    </recommendedName>
</protein>
<evidence type="ECO:0000256" key="1">
    <source>
        <dbReference type="ARBA" id="ARBA00017693"/>
    </source>
</evidence>
<dbReference type="NCBIfam" id="NF003967">
    <property type="entry name" value="PRK05461.1"/>
    <property type="match status" value="1"/>
</dbReference>
<dbReference type="Pfam" id="PF04379">
    <property type="entry name" value="DUF525"/>
    <property type="match status" value="1"/>
</dbReference>
<name>A0ABU0SBI6_9HYPH</name>
<evidence type="ECO:0000259" key="3">
    <source>
        <dbReference type="PROSITE" id="PS51087"/>
    </source>
</evidence>
<proteinExistence type="inferred from homology"/>
<dbReference type="PANTHER" id="PTHR47191">
    <property type="entry name" value="OS05G0170800 PROTEIN"/>
    <property type="match status" value="1"/>
</dbReference>
<accession>A0ABU0SBI6</accession>
<dbReference type="InterPro" id="IPR036767">
    <property type="entry name" value="ApaG_sf"/>
</dbReference>
<dbReference type="InterPro" id="IPR050718">
    <property type="entry name" value="ApaG-like"/>
</dbReference>
<dbReference type="PANTHER" id="PTHR47191:SF2">
    <property type="entry name" value="OS05G0170800 PROTEIN"/>
    <property type="match status" value="1"/>
</dbReference>
<dbReference type="EMBL" id="JAUSZT010000003">
    <property type="protein sequence ID" value="MDQ0998127.1"/>
    <property type="molecule type" value="Genomic_DNA"/>
</dbReference>
<sequence length="134" mass="14932">MRAGMYKATTCDIEVSVEPLYLEEQSDPAANHYVWGYRITIANESERTVQLRSRYWKITDAHGRVEEVSGAGVIGEQPVLNPGDSFQYSSGCPLKTASGVMVGHYVMQTNGCDRFNIEIPAFSLDLPDQLRTLN</sequence>
<evidence type="ECO:0000313" key="5">
    <source>
        <dbReference type="Proteomes" id="UP001237780"/>
    </source>
</evidence>
<comment type="caution">
    <text evidence="4">The sequence shown here is derived from an EMBL/GenBank/DDBJ whole genome shotgun (WGS) entry which is preliminary data.</text>
</comment>
<feature type="domain" description="ApaG" evidence="3">
    <location>
        <begin position="7"/>
        <end position="131"/>
    </location>
</feature>
<gene>
    <name evidence="2" type="primary">apaG</name>
    <name evidence="4" type="ORF">QFZ34_003309</name>
</gene>
<dbReference type="Gene3D" id="2.60.40.1470">
    <property type="entry name" value="ApaG domain"/>
    <property type="match status" value="1"/>
</dbReference>
<dbReference type="PROSITE" id="PS51087">
    <property type="entry name" value="APAG"/>
    <property type="match status" value="1"/>
</dbReference>
<evidence type="ECO:0000313" key="4">
    <source>
        <dbReference type="EMBL" id="MDQ0998127.1"/>
    </source>
</evidence>
<reference evidence="4 5" key="1">
    <citation type="submission" date="2023-07" db="EMBL/GenBank/DDBJ databases">
        <title>Comparative genomics of wheat-associated soil bacteria to identify genetic determinants of phenazine resistance.</title>
        <authorList>
            <person name="Mouncey N."/>
        </authorList>
    </citation>
    <scope>NUCLEOTIDE SEQUENCE [LARGE SCALE GENOMIC DNA]</scope>
    <source>
        <strain evidence="4 5">W4I11</strain>
    </source>
</reference>